<proteinExistence type="predicted"/>
<reference evidence="1 2" key="1">
    <citation type="journal article" date="2016" name="Nat. Commun.">
        <title>Thousands of microbial genomes shed light on interconnected biogeochemical processes in an aquifer system.</title>
        <authorList>
            <person name="Anantharaman K."/>
            <person name="Brown C.T."/>
            <person name="Hug L.A."/>
            <person name="Sharon I."/>
            <person name="Castelle C.J."/>
            <person name="Probst A.J."/>
            <person name="Thomas B.C."/>
            <person name="Singh A."/>
            <person name="Wilkins M.J."/>
            <person name="Karaoz U."/>
            <person name="Brodie E.L."/>
            <person name="Williams K.H."/>
            <person name="Hubbard S.S."/>
            <person name="Banfield J.F."/>
        </authorList>
    </citation>
    <scope>NUCLEOTIDE SEQUENCE [LARGE SCALE GENOMIC DNA]</scope>
</reference>
<name>A0A1F8BZZ2_9BACT</name>
<evidence type="ECO:0000313" key="1">
    <source>
        <dbReference type="EMBL" id="OGM69681.1"/>
    </source>
</evidence>
<sequence length="137" mass="15267">MGERATTKRSGGEIAWMKGVEIVGTVPRPTGREMPIYNPWGGHLRDGRTTEQVFFGSPSFKEVRVIRKFSSRSNEIGMSVLYMVPTNTYGLLITEHLNKEADEGTFLAAAAEQGISFLVFAGPAETFEHRIDMKKKN</sequence>
<dbReference type="AlphaFoldDB" id="A0A1F8BZZ2"/>
<organism evidence="1 2">
    <name type="scientific">Candidatus Woesebacteria bacterium RIFCSPLOWO2_01_FULL_44_14</name>
    <dbReference type="NCBI Taxonomy" id="1802525"/>
    <lineage>
        <taxon>Bacteria</taxon>
        <taxon>Candidatus Woeseibacteriota</taxon>
    </lineage>
</organism>
<comment type="caution">
    <text evidence="1">The sequence shown here is derived from an EMBL/GenBank/DDBJ whole genome shotgun (WGS) entry which is preliminary data.</text>
</comment>
<dbReference type="STRING" id="1802525.A2975_01040"/>
<dbReference type="Proteomes" id="UP000178429">
    <property type="component" value="Unassembled WGS sequence"/>
</dbReference>
<evidence type="ECO:0000313" key="2">
    <source>
        <dbReference type="Proteomes" id="UP000178429"/>
    </source>
</evidence>
<dbReference type="EMBL" id="MGHL01000010">
    <property type="protein sequence ID" value="OGM69681.1"/>
    <property type="molecule type" value="Genomic_DNA"/>
</dbReference>
<accession>A0A1F8BZZ2</accession>
<gene>
    <name evidence="1" type="ORF">A2975_01040</name>
</gene>
<protein>
    <submittedName>
        <fullName evidence="1">Uncharacterized protein</fullName>
    </submittedName>
</protein>